<dbReference type="RefSeq" id="WP_377167761.1">
    <property type="nucleotide sequence ID" value="NZ_JBHSMQ010000004.1"/>
</dbReference>
<keyword evidence="1" id="KW-0812">Transmembrane</keyword>
<keyword evidence="3" id="KW-1185">Reference proteome</keyword>
<sequence length="202" mass="22540">MKAPSSHAARKQAFTLLEVIIVLVITALVLGAVYSLAQGTLTLADDVRRAERRDARMQAFATFCEHLLAELPSTATLNLTTTEDHGEYLSRMELEHVHSPFDETPDCTVTLFTQAQPGGGVRLLLSCHSEERESSVVLFEDLAQCEWRVLQPATLQWAPFWSTESDNGKPKLMKLILTQVGADTQERAFWITPRQATALQMQ</sequence>
<evidence type="ECO:0000313" key="2">
    <source>
        <dbReference type="EMBL" id="MFC5455997.1"/>
    </source>
</evidence>
<proteinExistence type="predicted"/>
<accession>A0ABW0KSV1</accession>
<keyword evidence="1" id="KW-1133">Transmembrane helix</keyword>
<evidence type="ECO:0000313" key="3">
    <source>
        <dbReference type="Proteomes" id="UP001596052"/>
    </source>
</evidence>
<dbReference type="Proteomes" id="UP001596052">
    <property type="component" value="Unassembled WGS sequence"/>
</dbReference>
<feature type="transmembrane region" description="Helical" evidence="1">
    <location>
        <begin position="12"/>
        <end position="37"/>
    </location>
</feature>
<gene>
    <name evidence="2" type="ORF">ACFQDI_14130</name>
</gene>
<organism evidence="2 3">
    <name type="scientific">Prosthecobacter fluviatilis</name>
    <dbReference type="NCBI Taxonomy" id="445931"/>
    <lineage>
        <taxon>Bacteria</taxon>
        <taxon>Pseudomonadati</taxon>
        <taxon>Verrucomicrobiota</taxon>
        <taxon>Verrucomicrobiia</taxon>
        <taxon>Verrucomicrobiales</taxon>
        <taxon>Verrucomicrobiaceae</taxon>
        <taxon>Prosthecobacter</taxon>
    </lineage>
</organism>
<protein>
    <submittedName>
        <fullName evidence="2">Type II secretion system protein</fullName>
    </submittedName>
</protein>
<evidence type="ECO:0000256" key="1">
    <source>
        <dbReference type="SAM" id="Phobius"/>
    </source>
</evidence>
<name>A0ABW0KSV1_9BACT</name>
<dbReference type="EMBL" id="JBHSMQ010000004">
    <property type="protein sequence ID" value="MFC5455997.1"/>
    <property type="molecule type" value="Genomic_DNA"/>
</dbReference>
<dbReference type="InterPro" id="IPR012902">
    <property type="entry name" value="N_methyl_site"/>
</dbReference>
<comment type="caution">
    <text evidence="2">The sequence shown here is derived from an EMBL/GenBank/DDBJ whole genome shotgun (WGS) entry which is preliminary data.</text>
</comment>
<reference evidence="3" key="1">
    <citation type="journal article" date="2019" name="Int. J. Syst. Evol. Microbiol.">
        <title>The Global Catalogue of Microorganisms (GCM) 10K type strain sequencing project: providing services to taxonomists for standard genome sequencing and annotation.</title>
        <authorList>
            <consortium name="The Broad Institute Genomics Platform"/>
            <consortium name="The Broad Institute Genome Sequencing Center for Infectious Disease"/>
            <person name="Wu L."/>
            <person name="Ma J."/>
        </authorList>
    </citation>
    <scope>NUCLEOTIDE SEQUENCE [LARGE SCALE GENOMIC DNA]</scope>
    <source>
        <strain evidence="3">CGMCC 4.1469</strain>
    </source>
</reference>
<dbReference type="Pfam" id="PF07963">
    <property type="entry name" value="N_methyl"/>
    <property type="match status" value="1"/>
</dbReference>
<keyword evidence="1" id="KW-0472">Membrane</keyword>
<dbReference type="NCBIfam" id="TIGR02532">
    <property type="entry name" value="IV_pilin_GFxxxE"/>
    <property type="match status" value="1"/>
</dbReference>